<gene>
    <name evidence="2" type="ORF">MNBD_GAMMA10-2614</name>
</gene>
<dbReference type="Pfam" id="PF07549">
    <property type="entry name" value="Sec_GG"/>
    <property type="match status" value="1"/>
</dbReference>
<dbReference type="AlphaFoldDB" id="A0A3B0Y690"/>
<reference evidence="2" key="1">
    <citation type="submission" date="2018-06" db="EMBL/GenBank/DDBJ databases">
        <authorList>
            <person name="Zhirakovskaya E."/>
        </authorList>
    </citation>
    <scope>NUCLEOTIDE SEQUENCE</scope>
</reference>
<keyword evidence="1" id="KW-0472">Membrane</keyword>
<name>A0A3B0Y690_9ZZZZ</name>
<dbReference type="InterPro" id="IPR022646">
    <property type="entry name" value="SecD/SecF_CS"/>
</dbReference>
<dbReference type="EMBL" id="UOFJ01000658">
    <property type="protein sequence ID" value="VAW72360.1"/>
    <property type="molecule type" value="Genomic_DNA"/>
</dbReference>
<feature type="transmembrane region" description="Helical" evidence="1">
    <location>
        <begin position="20"/>
        <end position="39"/>
    </location>
</feature>
<keyword evidence="1" id="KW-0812">Transmembrane</keyword>
<protein>
    <submittedName>
        <fullName evidence="2">Protein translocase subunit SecF</fullName>
    </submittedName>
</protein>
<evidence type="ECO:0000313" key="2">
    <source>
        <dbReference type="EMBL" id="VAW72360.1"/>
    </source>
</evidence>
<evidence type="ECO:0000256" key="1">
    <source>
        <dbReference type="SAM" id="Phobius"/>
    </source>
</evidence>
<sequence>MQFLKGNANIDFLGKRNIALGFSLVLIIITVVSLFTRGLNLGVDFTGGYLIEVGYTESIDLE</sequence>
<organism evidence="2">
    <name type="scientific">hydrothermal vent metagenome</name>
    <dbReference type="NCBI Taxonomy" id="652676"/>
    <lineage>
        <taxon>unclassified sequences</taxon>
        <taxon>metagenomes</taxon>
        <taxon>ecological metagenomes</taxon>
    </lineage>
</organism>
<feature type="non-terminal residue" evidence="2">
    <location>
        <position position="62"/>
    </location>
</feature>
<proteinExistence type="predicted"/>
<keyword evidence="1" id="KW-1133">Transmembrane helix</keyword>
<accession>A0A3B0Y690</accession>